<dbReference type="EMBL" id="LXHC01000028">
    <property type="protein sequence ID" value="OAU94767.1"/>
    <property type="molecule type" value="Genomic_DNA"/>
</dbReference>
<dbReference type="GO" id="GO:0016787">
    <property type="term" value="F:hydrolase activity"/>
    <property type="evidence" value="ECO:0007669"/>
    <property type="project" value="UniProtKB-KW"/>
</dbReference>
<dbReference type="eggNOG" id="COG2945">
    <property type="taxonomic scope" value="Bacteria"/>
</dbReference>
<dbReference type="Pfam" id="PF00561">
    <property type="entry name" value="Abhydrolase_1"/>
    <property type="match status" value="1"/>
</dbReference>
<comment type="caution">
    <text evidence="2">The sequence shown here is derived from an EMBL/GenBank/DDBJ whole genome shotgun (WGS) entry which is preliminary data.</text>
</comment>
<dbReference type="OrthoDB" id="9800435at2"/>
<dbReference type="InterPro" id="IPR000073">
    <property type="entry name" value="AB_hydrolase_1"/>
</dbReference>
<dbReference type="Gene3D" id="3.40.50.1820">
    <property type="entry name" value="alpha/beta hydrolase"/>
    <property type="match status" value="1"/>
</dbReference>
<evidence type="ECO:0000259" key="1">
    <source>
        <dbReference type="Pfam" id="PF00561"/>
    </source>
</evidence>
<keyword evidence="2" id="KW-0378">Hydrolase</keyword>
<dbReference type="PATRIC" id="fig|480.237.peg.163"/>
<evidence type="ECO:0000313" key="2">
    <source>
        <dbReference type="EMBL" id="OAU94767.1"/>
    </source>
</evidence>
<evidence type="ECO:0000313" key="3">
    <source>
        <dbReference type="Proteomes" id="UP000078228"/>
    </source>
</evidence>
<dbReference type="PANTHER" id="PTHR42103:SF2">
    <property type="entry name" value="AB HYDROLASE-1 DOMAIN-CONTAINING PROTEIN"/>
    <property type="match status" value="1"/>
</dbReference>
<keyword evidence="3" id="KW-1185">Reference proteome</keyword>
<dbReference type="Proteomes" id="UP000078228">
    <property type="component" value="Unassembled WGS sequence"/>
</dbReference>
<dbReference type="SUPFAM" id="SSF53474">
    <property type="entry name" value="alpha/beta-Hydrolases"/>
    <property type="match status" value="1"/>
</dbReference>
<organism evidence="2 3">
    <name type="scientific">Moraxella catarrhalis</name>
    <name type="common">Branhamella catarrhalis</name>
    <dbReference type="NCBI Taxonomy" id="480"/>
    <lineage>
        <taxon>Bacteria</taxon>
        <taxon>Pseudomonadati</taxon>
        <taxon>Pseudomonadota</taxon>
        <taxon>Gammaproteobacteria</taxon>
        <taxon>Moraxellales</taxon>
        <taxon>Moraxellaceae</taxon>
        <taxon>Moraxella</taxon>
    </lineage>
</organism>
<protein>
    <submittedName>
        <fullName evidence="2">Alpha/beta hydrolase</fullName>
    </submittedName>
</protein>
<reference evidence="2 3" key="1">
    <citation type="journal article" date="2016" name="Genome Biol. Evol.">
        <title>Comparative Genomic Analyses of the Moraxella catarrhalis Serosensitive and Seroresistant Lineages Demonstrate Their Independent Evolution.</title>
        <authorList>
            <person name="Earl J.P."/>
            <person name="de Vries S.P."/>
            <person name="Ahmed A."/>
            <person name="Powell E."/>
            <person name="Schultz M.P."/>
            <person name="Hermans P.W."/>
            <person name="Hill D.J."/>
            <person name="Zhou Z."/>
            <person name="Constantinidou C.I."/>
            <person name="Hu F.Z."/>
            <person name="Bootsma H.J."/>
            <person name="Ehrlich G.D."/>
        </authorList>
    </citation>
    <scope>NUCLEOTIDE SEQUENCE [LARGE SCALE GENOMIC DNA]</scope>
    <source>
        <strain evidence="2 3">Z7542</strain>
    </source>
</reference>
<proteinExistence type="predicted"/>
<name>A0A198UHQ7_MORCA</name>
<accession>A0A198UHQ7</accession>
<dbReference type="InterPro" id="IPR029058">
    <property type="entry name" value="AB_hydrolase_fold"/>
</dbReference>
<dbReference type="AlphaFoldDB" id="A0A198UHQ7"/>
<sequence>MKQEILLIDAPAGVLEVDAIWQSGERQAEDGLAILCHPNPAQGGTMNNKVVSTMYRFCRDAGMDVLRFNFRGVGRSTGQTGTGDSELEDALTVLRYALKHTKARKLWLGGFSFGGYTAARLASLMTDNEEFADVNLHNLALIAPSVMRVGMASLRWQADHTFMIYGDQDELVSPEHLAQFAEEREIPTTVLSTGHFFHGKLVELGQSLQEHTKI</sequence>
<dbReference type="RefSeq" id="WP_064609873.1">
    <property type="nucleotide sequence ID" value="NZ_LXHB01000019.1"/>
</dbReference>
<dbReference type="PANTHER" id="PTHR42103">
    <property type="entry name" value="ALPHA/BETA-HYDROLASES SUPERFAMILY PROTEIN"/>
    <property type="match status" value="1"/>
</dbReference>
<gene>
    <name evidence="2" type="ORF">AO384_2124</name>
</gene>
<feature type="domain" description="AB hydrolase-1" evidence="1">
    <location>
        <begin position="54"/>
        <end position="124"/>
    </location>
</feature>